<gene>
    <name evidence="2" type="ORF">EAH89_30110</name>
</gene>
<evidence type="ECO:0000313" key="2">
    <source>
        <dbReference type="EMBL" id="TPG36413.1"/>
    </source>
</evidence>
<name>A0A502EFC3_9PROT</name>
<evidence type="ECO:0000313" key="3">
    <source>
        <dbReference type="Proteomes" id="UP000317078"/>
    </source>
</evidence>
<dbReference type="CDD" id="cd05403">
    <property type="entry name" value="NT_KNTase_like"/>
    <property type="match status" value="1"/>
</dbReference>
<comment type="caution">
    <text evidence="2">The sequence shown here is derived from an EMBL/GenBank/DDBJ whole genome shotgun (WGS) entry which is preliminary data.</text>
</comment>
<dbReference type="Pfam" id="PF18765">
    <property type="entry name" value="Polbeta"/>
    <property type="match status" value="1"/>
</dbReference>
<sequence length="141" mass="15951">MPLTEPFRSVSVPAWTQPIWPPRPRLVDLELLRSIVASWAASHLAIRAVWLIGSRARGDAEANSDVDLAIACRLPPEYADGHWQRLDWQQELQALIPYPVHLLHCRPDKKHVWSGAKKGRVWVYWRSPGRILGVGPDEGGI</sequence>
<dbReference type="GO" id="GO:0016740">
    <property type="term" value="F:transferase activity"/>
    <property type="evidence" value="ECO:0007669"/>
    <property type="project" value="UniProtKB-KW"/>
</dbReference>
<dbReference type="Gene3D" id="3.30.460.10">
    <property type="entry name" value="Beta Polymerase, domain 2"/>
    <property type="match status" value="1"/>
</dbReference>
<dbReference type="InterPro" id="IPR043519">
    <property type="entry name" value="NT_sf"/>
</dbReference>
<dbReference type="OrthoDB" id="559450at2"/>
<proteinExistence type="predicted"/>
<feature type="domain" description="Polymerase beta nucleotidyltransferase" evidence="1">
    <location>
        <begin position="41"/>
        <end position="110"/>
    </location>
</feature>
<keyword evidence="3" id="KW-1185">Reference proteome</keyword>
<organism evidence="2 3">
    <name type="scientific">Muricoccus nepalensis</name>
    <dbReference type="NCBI Taxonomy" id="1854500"/>
    <lineage>
        <taxon>Bacteria</taxon>
        <taxon>Pseudomonadati</taxon>
        <taxon>Pseudomonadota</taxon>
        <taxon>Alphaproteobacteria</taxon>
        <taxon>Acetobacterales</taxon>
        <taxon>Roseomonadaceae</taxon>
        <taxon>Muricoccus</taxon>
    </lineage>
</organism>
<dbReference type="Proteomes" id="UP000317078">
    <property type="component" value="Unassembled WGS sequence"/>
</dbReference>
<keyword evidence="2" id="KW-0808">Transferase</keyword>
<reference evidence="2 3" key="1">
    <citation type="journal article" date="2019" name="Environ. Microbiol.">
        <title>Species interactions and distinct microbial communities in high Arctic permafrost affected cryosols are associated with the CH4 and CO2 gas fluxes.</title>
        <authorList>
            <person name="Altshuler I."/>
            <person name="Hamel J."/>
            <person name="Turney S."/>
            <person name="Magnuson E."/>
            <person name="Levesque R."/>
            <person name="Greer C."/>
            <person name="Whyte L.G."/>
        </authorList>
    </citation>
    <scope>NUCLEOTIDE SEQUENCE [LARGE SCALE GENOMIC DNA]</scope>
    <source>
        <strain evidence="2 3">S9.3B</strain>
    </source>
</reference>
<dbReference type="AlphaFoldDB" id="A0A502EFC3"/>
<protein>
    <submittedName>
        <fullName evidence="2">Nucleotidyltransferase domain-containing protein</fullName>
    </submittedName>
</protein>
<evidence type="ECO:0000259" key="1">
    <source>
        <dbReference type="Pfam" id="PF18765"/>
    </source>
</evidence>
<dbReference type="InterPro" id="IPR041633">
    <property type="entry name" value="Polbeta"/>
</dbReference>
<dbReference type="EMBL" id="RCZP01000093">
    <property type="protein sequence ID" value="TPG36413.1"/>
    <property type="molecule type" value="Genomic_DNA"/>
</dbReference>
<dbReference type="SUPFAM" id="SSF81301">
    <property type="entry name" value="Nucleotidyltransferase"/>
    <property type="match status" value="1"/>
</dbReference>
<accession>A0A502EFC3</accession>